<name>A0ABZ1UK88_9BURK</name>
<organism evidence="1 2">
    <name type="scientific">[Empedobacter] haloabium</name>
    <dbReference type="NCBI Taxonomy" id="592317"/>
    <lineage>
        <taxon>Bacteria</taxon>
        <taxon>Pseudomonadati</taxon>
        <taxon>Pseudomonadota</taxon>
        <taxon>Betaproteobacteria</taxon>
        <taxon>Burkholderiales</taxon>
        <taxon>Oxalobacteraceae</taxon>
        <taxon>Telluria group</taxon>
        <taxon>Telluria group incertae sedis</taxon>
    </lineage>
</organism>
<keyword evidence="2" id="KW-1185">Reference proteome</keyword>
<proteinExistence type="predicted"/>
<dbReference type="EMBL" id="CP136508">
    <property type="protein sequence ID" value="WUR12603.1"/>
    <property type="molecule type" value="Genomic_DNA"/>
</dbReference>
<dbReference type="Proteomes" id="UP000321323">
    <property type="component" value="Chromosome"/>
</dbReference>
<gene>
    <name evidence="1" type="ORF">E7V67_023385</name>
</gene>
<evidence type="ECO:0000313" key="2">
    <source>
        <dbReference type="Proteomes" id="UP000321323"/>
    </source>
</evidence>
<reference evidence="1 2" key="1">
    <citation type="journal article" date="2019" name="Int. J. Syst. Evol. Microbiol.">
        <title>The Draft Whole-Genome Sequence of the Antibiotic Producer Empedobacter haloabium ATCC 31962 Provides Indications for Its Taxonomic Reclassification.</title>
        <authorList>
            <person name="Miess H."/>
            <person name="Arlt P."/>
            <person name="Apel A.K."/>
            <person name="Weber T."/>
            <person name="Nieselt K."/>
            <person name="Hanssen F."/>
            <person name="Czemmel S."/>
            <person name="Nahnsen S."/>
            <person name="Gross H."/>
        </authorList>
    </citation>
    <scope>NUCLEOTIDE SEQUENCE [LARGE SCALE GENOMIC DNA]</scope>
    <source>
        <strain evidence="1 2">ATCC 31962</strain>
    </source>
</reference>
<protein>
    <submittedName>
        <fullName evidence="1">Uncharacterized protein</fullName>
    </submittedName>
</protein>
<accession>A0ABZ1UK88</accession>
<evidence type="ECO:0000313" key="1">
    <source>
        <dbReference type="EMBL" id="WUR12603.1"/>
    </source>
</evidence>
<sequence>MRALERSTSSELQKQFNNVSLEGYKQTLTAAHDHVVKSKEAFQQDDNLHVSSAATMLDRTLCLASNFNQAGSLLSSVAEENNHAGHYIRSFDHDLLISNKSDQRPVTNLVARPKGDAKALAANVGRIPNVPTLELSRVKGRLTAEPLQRRPKASSAANAELYDASLAYRTALSDHVAKQLDGAKRIKVDVYNAYPAVMVHFDARSLLQGFRSGADLSTPAASFNEFLMSHYLGIVNAEAAKMGLDTATVERSSFGHLTPSVAATGESFRINLGMMPPAYAEAHIKALALLDQELDSFATSLTQNHGVDRNKFAGSVHSGDLQRDQNILQLAFTKVESQGKTLMTSATRTLKARNAVDAASFRQHTGPAAANPIGATLSTLFSYVTVAEDGKVSTRAPEATYTMPRADAPAAAATAAPGDAAQPLAASYRNYLDKFSSQLATVAQAGTNPTTSKHIRALAQTLTSKNPDIATALDVANQLLMVHTLDTMKAKAAAVKDNGDNSASHVDGDAMDVDKAEYDLGHGSDSEIEDDASIEGHAIRGNKIITHNGMRSLLGATDSARALLFAGRGDVQIAYEHPYYETQNAIKKTRIRVEENKDKNSEAKIVIKDINACITDGEAKTSAPLAEAFPDARAWIIDTTSATTDQMRSIYQQFTKADNAELLYLASSGLKNEQAGADQNNYGTLRVFAKAGDGEASKQRVGEVLGAIAGTDRGLAQFSHEHRRTMKAMGLVPTNQSIVMPVRSDVVMAEAPFGTS</sequence>